<evidence type="ECO:0000256" key="5">
    <source>
        <dbReference type="ARBA" id="ARBA00022490"/>
    </source>
</evidence>
<evidence type="ECO:0000256" key="7">
    <source>
        <dbReference type="ARBA" id="ARBA00022630"/>
    </source>
</evidence>
<comment type="similarity">
    <text evidence="4">Belongs to the GMC oxidoreductase family.</text>
</comment>
<keyword evidence="9" id="KW-0560">Oxidoreductase</keyword>
<comment type="caution">
    <text evidence="12">The sequence shown here is derived from an EMBL/GenBank/DDBJ whole genome shotgun (WGS) entry which is preliminary data.</text>
</comment>
<keyword evidence="7" id="KW-0285">Flavoprotein</keyword>
<evidence type="ECO:0000259" key="11">
    <source>
        <dbReference type="PROSITE" id="PS00624"/>
    </source>
</evidence>
<keyword evidence="5" id="KW-0963">Cytoplasm</keyword>
<dbReference type="InterPro" id="IPR000172">
    <property type="entry name" value="GMC_OxRdtase_N"/>
</dbReference>
<dbReference type="GO" id="GO:0050660">
    <property type="term" value="F:flavin adenine dinucleotide binding"/>
    <property type="evidence" value="ECO:0007669"/>
    <property type="project" value="InterPro"/>
</dbReference>
<dbReference type="Proteomes" id="UP000191522">
    <property type="component" value="Unassembled WGS sequence"/>
</dbReference>
<feature type="binding site" evidence="10">
    <location>
        <position position="266"/>
    </location>
    <ligand>
        <name>FAD</name>
        <dbReference type="ChEBI" id="CHEBI:57692"/>
    </ligand>
</feature>
<dbReference type="PANTHER" id="PTHR11552">
    <property type="entry name" value="GLUCOSE-METHANOL-CHOLINE GMC OXIDOREDUCTASE"/>
    <property type="match status" value="1"/>
</dbReference>
<evidence type="ECO:0000313" key="12">
    <source>
        <dbReference type="EMBL" id="OQD73948.1"/>
    </source>
</evidence>
<evidence type="ECO:0000256" key="2">
    <source>
        <dbReference type="ARBA" id="ARBA00004191"/>
    </source>
</evidence>
<evidence type="ECO:0000256" key="1">
    <source>
        <dbReference type="ARBA" id="ARBA00001974"/>
    </source>
</evidence>
<gene>
    <name evidence="12" type="ORF">PENDEC_c013G06275</name>
</gene>
<dbReference type="PROSITE" id="PS00624">
    <property type="entry name" value="GMC_OXRED_2"/>
    <property type="match status" value="1"/>
</dbReference>
<evidence type="ECO:0000256" key="3">
    <source>
        <dbReference type="ARBA" id="ARBA00004496"/>
    </source>
</evidence>
<organism evidence="12 13">
    <name type="scientific">Penicillium decumbens</name>
    <dbReference type="NCBI Taxonomy" id="69771"/>
    <lineage>
        <taxon>Eukaryota</taxon>
        <taxon>Fungi</taxon>
        <taxon>Dikarya</taxon>
        <taxon>Ascomycota</taxon>
        <taxon>Pezizomycotina</taxon>
        <taxon>Eurotiomycetes</taxon>
        <taxon>Eurotiomycetidae</taxon>
        <taxon>Eurotiales</taxon>
        <taxon>Aspergillaceae</taxon>
        <taxon>Penicillium</taxon>
    </lineage>
</organism>
<evidence type="ECO:0000256" key="4">
    <source>
        <dbReference type="ARBA" id="ARBA00010790"/>
    </source>
</evidence>
<dbReference type="GO" id="GO:0016614">
    <property type="term" value="F:oxidoreductase activity, acting on CH-OH group of donors"/>
    <property type="evidence" value="ECO:0007669"/>
    <property type="project" value="InterPro"/>
</dbReference>
<evidence type="ECO:0000256" key="9">
    <source>
        <dbReference type="ARBA" id="ARBA00023002"/>
    </source>
</evidence>
<comment type="subcellular location">
    <subcellularLocation>
        <location evidence="3">Cytoplasm</location>
    </subcellularLocation>
    <subcellularLocation>
        <location evidence="2">Secreted</location>
        <location evidence="2">Cell wall</location>
    </subcellularLocation>
</comment>
<dbReference type="SUPFAM" id="SSF51905">
    <property type="entry name" value="FAD/NAD(P)-binding domain"/>
    <property type="match status" value="1"/>
</dbReference>
<dbReference type="Gene3D" id="3.50.50.60">
    <property type="entry name" value="FAD/NAD(P)-binding domain"/>
    <property type="match status" value="1"/>
</dbReference>
<evidence type="ECO:0000256" key="6">
    <source>
        <dbReference type="ARBA" id="ARBA00022512"/>
    </source>
</evidence>
<dbReference type="InterPro" id="IPR036188">
    <property type="entry name" value="FAD/NAD-bd_sf"/>
</dbReference>
<keyword evidence="13" id="KW-1185">Reference proteome</keyword>
<dbReference type="PANTHER" id="PTHR11552:SF201">
    <property type="entry name" value="GLUCOSE-METHANOL-CHOLINE OXIDOREDUCTASE N-TERMINAL DOMAIN-CONTAINING PROTEIN"/>
    <property type="match status" value="1"/>
</dbReference>
<dbReference type="Pfam" id="PF00732">
    <property type="entry name" value="GMC_oxred_N"/>
    <property type="match status" value="1"/>
</dbReference>
<dbReference type="Pfam" id="PF05199">
    <property type="entry name" value="GMC_oxred_C"/>
    <property type="match status" value="1"/>
</dbReference>
<dbReference type="PIRSF" id="PIRSF000137">
    <property type="entry name" value="Alcohol_oxidase"/>
    <property type="match status" value="1"/>
</dbReference>
<evidence type="ECO:0000256" key="8">
    <source>
        <dbReference type="ARBA" id="ARBA00022827"/>
    </source>
</evidence>
<dbReference type="InterPro" id="IPR012132">
    <property type="entry name" value="GMC_OxRdtase"/>
</dbReference>
<dbReference type="STRING" id="69771.A0A1V6PAB7"/>
<keyword evidence="6" id="KW-0964">Secreted</keyword>
<dbReference type="OrthoDB" id="269227at2759"/>
<keyword evidence="8 10" id="KW-0274">FAD</keyword>
<feature type="binding site" evidence="10">
    <location>
        <position position="116"/>
    </location>
    <ligand>
        <name>FAD</name>
        <dbReference type="ChEBI" id="CHEBI:57692"/>
    </ligand>
</feature>
<feature type="domain" description="Glucose-methanol-choline oxidoreductase N-terminal" evidence="11">
    <location>
        <begin position="305"/>
        <end position="319"/>
    </location>
</feature>
<dbReference type="InterPro" id="IPR007867">
    <property type="entry name" value="GMC_OxRtase_C"/>
</dbReference>
<sequence>MRDKQTSFSLISLTSSTPLLPFPTSNTMTTKSLPLSADYLIVGGGTAGLVVACRLSENPALNIVVLESGPDRSKDPQVQDPNSWHSLSGSELDWKLKIVPQAGLNNRDQDHPAGKVLGGCSAINGLAYAPPSPSGIDAWAMLGNPKWNWESFRPYLQKSFNVTHPDDVPQPNNGGQLKSDACSIKVTYPALKDKATTPLLQAWNDAFKARGYDYNTDILAEQKTIGTRAYTATIDPISGLRNSANNEYGAAAAARSNVTIITEATVHRILFDLQGDGVTATGAEVIYNGQTVAIKATKEVIMAAGAFHTPKLLELSGVGDKERLTKLGIPVVIDQPGVGENLQNHLMSIIPAPLNPQASLEGIIPGLKALAFVKIDADEQNELFAGHPEFNSVSDKAIRSIIQSPSEASASIFLAVRSESLALLGAITSFPFSRGSAHISSTEFDKMPTIDAGFLTNNMDLEILARHVRTLHELTAAEHLKPFFQQNESGGLPDLEEIKKKLRTSALTAHHACGTTAMLPRCDGGVVDQDLKVYGTKNLRVVDASIFPLIPHANPIATVYAVAEKAADIIREA</sequence>
<dbReference type="GO" id="GO:0005737">
    <property type="term" value="C:cytoplasm"/>
    <property type="evidence" value="ECO:0007669"/>
    <property type="project" value="UniProtKB-SubCell"/>
</dbReference>
<dbReference type="EMBL" id="MDYL01000013">
    <property type="protein sequence ID" value="OQD73948.1"/>
    <property type="molecule type" value="Genomic_DNA"/>
</dbReference>
<reference evidence="13" key="1">
    <citation type="journal article" date="2017" name="Nat. Microbiol.">
        <title>Global analysis of biosynthetic gene clusters reveals vast potential of secondary metabolite production in Penicillium species.</title>
        <authorList>
            <person name="Nielsen J.C."/>
            <person name="Grijseels S."/>
            <person name="Prigent S."/>
            <person name="Ji B."/>
            <person name="Dainat J."/>
            <person name="Nielsen K.F."/>
            <person name="Frisvad J.C."/>
            <person name="Workman M."/>
            <person name="Nielsen J."/>
        </authorList>
    </citation>
    <scope>NUCLEOTIDE SEQUENCE [LARGE SCALE GENOMIC DNA]</scope>
    <source>
        <strain evidence="13">IBT 11843</strain>
    </source>
</reference>
<comment type="cofactor">
    <cofactor evidence="1 10">
        <name>FAD</name>
        <dbReference type="ChEBI" id="CHEBI:57692"/>
    </cofactor>
</comment>
<evidence type="ECO:0000313" key="13">
    <source>
        <dbReference type="Proteomes" id="UP000191522"/>
    </source>
</evidence>
<evidence type="ECO:0000256" key="10">
    <source>
        <dbReference type="PIRSR" id="PIRSR000137-2"/>
    </source>
</evidence>
<protein>
    <recommendedName>
        <fullName evidence="11">Glucose-methanol-choline oxidoreductase N-terminal domain-containing protein</fullName>
    </recommendedName>
</protein>
<name>A0A1V6PAB7_PENDC</name>
<dbReference type="AlphaFoldDB" id="A0A1V6PAB7"/>
<keyword evidence="6" id="KW-0134">Cell wall</keyword>
<accession>A0A1V6PAB7</accession>
<dbReference type="OMA" id="AGINAWA"/>
<dbReference type="Gene3D" id="3.30.560.10">
    <property type="entry name" value="Glucose Oxidase, domain 3"/>
    <property type="match status" value="1"/>
</dbReference>
<proteinExistence type="inferred from homology"/>
<dbReference type="SUPFAM" id="SSF54373">
    <property type="entry name" value="FAD-linked reductases, C-terminal domain"/>
    <property type="match status" value="1"/>
</dbReference>